<dbReference type="Gene3D" id="3.40.50.300">
    <property type="entry name" value="P-loop containing nucleotide triphosphate hydrolases"/>
    <property type="match status" value="2"/>
</dbReference>
<dbReference type="PANTHER" id="PTHR24223:SF415">
    <property type="entry name" value="FI20190P1"/>
    <property type="match status" value="1"/>
</dbReference>
<feature type="transmembrane region" description="Helical" evidence="9">
    <location>
        <begin position="277"/>
        <end position="303"/>
    </location>
</feature>
<evidence type="ECO:0000256" key="4">
    <source>
        <dbReference type="ARBA" id="ARBA00022737"/>
    </source>
</evidence>
<sequence length="1557" mass="172596">MHYVYYLCHRTSIGIGVGIPNLPIFTEFISKESITVAAAEEAEAPKPTLPAPDANPVDESTPLLGPVNQKAQRPPAWRQVLLTVIPILEVVGWAIHIAYHANPDNSGLFIVVAASIVFVSWVFAGLRPNLRPSCTPYYDLLHLYISQFLAACIAVYHSSAKDGGLRSAVFARVLDAMLAFGGIIIIANMPLQTSGEPKVDAEGRCPPLEDHCTLLQWVTFSWVSPLVALGARQPLGEQDLWRLSHSMRTKVLSANQQIGRRSMLLHRLLFANARDMFLDLVLTMTSAILGFGPPVFLSLVLRAMTAESVAGLDANSTSESKEWRLFAPVSIITLSLRSLDNAAFRNGRPLQPNDAYFFAIAAAACQLIKSQCDLQRLYFSRRASVRIKGELVASIYEKALKRKYMSGVVEKQDSRGKGNARPERIKPGEVSNADIGKIVSLVAADAEWVSRFVTLGSFIYDAPVSAILSCLVLYNLMGWAAFVGYIVLVLTLPINNVLVQRTALFQRSVSSMRDLRMQSMNEAVQNIKFIKFSAWESRWIQRVLEARHAEMKWLSKLKITNFFMSVVWDLAPILVAAIGFSCFTLVAKHELTVDIAFPCLAVFNTLSSSLAILPLTVSSTIRTLVSLQRIEKYLSEDEVPDHVSSLKRPCTHPHAPVKSYLGCKDATFRWPTATFNPGNAGPVSSTLWARLLVFLRLRKQLRDPETATQQQINRDEDRPFELRDIKLIFPEGGLSVIYGPTGSGKSSLLAALLGEMDQLKGELYLPKDPARLNEKTGLPLSISYCAQQPWLEHKSIKDNILFGSLFDEERYNATLDACALKPDLAIFDDGDETVGEEFGGYFVINWSQEIGEKGVSLSGGQKARVALARAVYARTQFVLLDDILSAVDSHTAEHLVQHCLRGPLLRHRTVVLVTHHINLVLPVANWVVKLCEGRIEIQGTAEQLHKLGTLDTTRGAAERPTVKGPIMGNNPLAEANLEKKTTEKLKLVEEEVKSTGSVKLEVYKTYLSATSYWLFGLLVLFLALGQIDWGESYVNETKAVIISRNWLDLGFPPASQNVVPYLLVYLAIQTTISVIGIVSQVPNIWSTLRASRTLYEKMLIALMRSPVRFFDKTPSGRILNRFSKDVDTIDNGKYYNRIQSFMVDVLTQVLTLIVSIATIVYAVPYFIIPALIIAYLHVWFSSGYVTTSRDLRRIEATTRSPVVSSFSELLAGVVTVRAFSVEGTFLDNLYRRLDLTQTATHYYWMCNRWLLVRFDALGAISVLMATVGAIMGGASAGLAGIVITQAQQYVRALYWCLRFWTELEQSLNSVERIQEYLDLPSESPAIIHSNRPPVTWPSATSGTLVVENLTIKYAPDLEPALNDVSFTIYPSEKIGIVGRTGSGKSTLAMSLFRFVDPTSGKIVLDGVGQSQQVFSTSALYPYALLDITKIGLDDLRSRLTLIPQDPALFKGTIRDNLDPFREYTDAECLEALERVHLRSIEATNDGPSAQDQISLTDSAHEFTLVAFSLDTPVSESGSNLSHGQRQLMSLARALLRKSSVVIMDESTASVDFETDMK</sequence>
<dbReference type="GO" id="GO:0016887">
    <property type="term" value="F:ATP hydrolysis activity"/>
    <property type="evidence" value="ECO:0007669"/>
    <property type="project" value="InterPro"/>
</dbReference>
<evidence type="ECO:0000256" key="2">
    <source>
        <dbReference type="ARBA" id="ARBA00022448"/>
    </source>
</evidence>
<keyword evidence="3 9" id="KW-0812">Transmembrane</keyword>
<evidence type="ECO:0000259" key="11">
    <source>
        <dbReference type="PROSITE" id="PS50929"/>
    </source>
</evidence>
<dbReference type="CDD" id="cd18604">
    <property type="entry name" value="ABC_6TM_VMR1_D2_like"/>
    <property type="match status" value="1"/>
</dbReference>
<proteinExistence type="predicted"/>
<dbReference type="PROSITE" id="PS50929">
    <property type="entry name" value="ABC_TM1F"/>
    <property type="match status" value="2"/>
</dbReference>
<dbReference type="GO" id="GO:0140359">
    <property type="term" value="F:ABC-type transporter activity"/>
    <property type="evidence" value="ECO:0007669"/>
    <property type="project" value="InterPro"/>
</dbReference>
<dbReference type="Pfam" id="PF00664">
    <property type="entry name" value="ABC_membrane"/>
    <property type="match status" value="2"/>
</dbReference>
<dbReference type="CDD" id="cd03244">
    <property type="entry name" value="ABCC_MRP_domain2"/>
    <property type="match status" value="1"/>
</dbReference>
<evidence type="ECO:0000259" key="10">
    <source>
        <dbReference type="PROSITE" id="PS50893"/>
    </source>
</evidence>
<organism evidence="12 13">
    <name type="scientific">Ceratobasidium theobromae</name>
    <dbReference type="NCBI Taxonomy" id="1582974"/>
    <lineage>
        <taxon>Eukaryota</taxon>
        <taxon>Fungi</taxon>
        <taxon>Dikarya</taxon>
        <taxon>Basidiomycota</taxon>
        <taxon>Agaricomycotina</taxon>
        <taxon>Agaricomycetes</taxon>
        <taxon>Cantharellales</taxon>
        <taxon>Ceratobasidiaceae</taxon>
        <taxon>Ceratobasidium</taxon>
    </lineage>
</organism>
<dbReference type="PROSITE" id="PS50893">
    <property type="entry name" value="ABC_TRANSPORTER_2"/>
    <property type="match status" value="1"/>
</dbReference>
<dbReference type="FunFam" id="1.20.1560.10:FF:000013">
    <property type="entry name" value="ABC transporter C family member 2"/>
    <property type="match status" value="1"/>
</dbReference>
<gene>
    <name evidence="12" type="ORF">CTheo_7413</name>
</gene>
<protein>
    <submittedName>
        <fullName evidence="12">Multidrug resistance-associated ABC transporter</fullName>
    </submittedName>
</protein>
<feature type="transmembrane region" description="Helical" evidence="9">
    <location>
        <begin position="1257"/>
        <end position="1283"/>
    </location>
</feature>
<feature type="transmembrane region" description="Helical" evidence="9">
    <location>
        <begin position="138"/>
        <end position="157"/>
    </location>
</feature>
<dbReference type="InterPro" id="IPR003439">
    <property type="entry name" value="ABC_transporter-like_ATP-bd"/>
</dbReference>
<evidence type="ECO:0000256" key="3">
    <source>
        <dbReference type="ARBA" id="ARBA00022692"/>
    </source>
</evidence>
<dbReference type="PANTHER" id="PTHR24223">
    <property type="entry name" value="ATP-BINDING CASSETTE SUB-FAMILY C"/>
    <property type="match status" value="1"/>
</dbReference>
<keyword evidence="5" id="KW-0547">Nucleotide-binding</keyword>
<keyword evidence="2" id="KW-0813">Transport</keyword>
<dbReference type="OrthoDB" id="6500128at2759"/>
<feature type="transmembrane region" description="Helical" evidence="9">
    <location>
        <begin position="169"/>
        <end position="189"/>
    </location>
</feature>
<dbReference type="SMART" id="SM00382">
    <property type="entry name" value="AAA"/>
    <property type="match status" value="2"/>
</dbReference>
<dbReference type="InterPro" id="IPR011527">
    <property type="entry name" value="ABC1_TM_dom"/>
</dbReference>
<reference evidence="12 13" key="1">
    <citation type="journal article" date="2019" name="Fungal Biol. Biotechnol.">
        <title>Draft genome sequence of fastidious pathogen Ceratobasidium theobromae, which causes vascular-streak dieback in Theobroma cacao.</title>
        <authorList>
            <person name="Ali S.S."/>
            <person name="Asman A."/>
            <person name="Shao J."/>
            <person name="Firmansyah A.P."/>
            <person name="Susilo A.W."/>
            <person name="Rosmana A."/>
            <person name="McMahon P."/>
            <person name="Junaid M."/>
            <person name="Guest D."/>
            <person name="Kheng T.Y."/>
            <person name="Meinhardt L.W."/>
            <person name="Bailey B.A."/>
        </authorList>
    </citation>
    <scope>NUCLEOTIDE SEQUENCE [LARGE SCALE GENOMIC DNA]</scope>
    <source>
        <strain evidence="12 13">CT2</strain>
    </source>
</reference>
<evidence type="ECO:0000256" key="6">
    <source>
        <dbReference type="ARBA" id="ARBA00022840"/>
    </source>
</evidence>
<comment type="caution">
    <text evidence="12">The sequence shown here is derived from an EMBL/GenBank/DDBJ whole genome shotgun (WGS) entry which is preliminary data.</text>
</comment>
<dbReference type="PROSITE" id="PS00211">
    <property type="entry name" value="ABC_TRANSPORTER_1"/>
    <property type="match status" value="2"/>
</dbReference>
<dbReference type="SUPFAM" id="SSF90123">
    <property type="entry name" value="ABC transporter transmembrane region"/>
    <property type="match status" value="2"/>
</dbReference>
<dbReference type="Pfam" id="PF00005">
    <property type="entry name" value="ABC_tran"/>
    <property type="match status" value="2"/>
</dbReference>
<dbReference type="InterPro" id="IPR017871">
    <property type="entry name" value="ABC_transporter-like_CS"/>
</dbReference>
<evidence type="ECO:0000256" key="9">
    <source>
        <dbReference type="SAM" id="Phobius"/>
    </source>
</evidence>
<keyword evidence="4" id="KW-0677">Repeat</keyword>
<dbReference type="GO" id="GO:0016020">
    <property type="term" value="C:membrane"/>
    <property type="evidence" value="ECO:0007669"/>
    <property type="project" value="UniProtKB-SubCell"/>
</dbReference>
<evidence type="ECO:0000313" key="12">
    <source>
        <dbReference type="EMBL" id="KAB5589141.1"/>
    </source>
</evidence>
<feature type="transmembrane region" description="Helical" evidence="9">
    <location>
        <begin position="107"/>
        <end position="126"/>
    </location>
</feature>
<feature type="transmembrane region" description="Helical" evidence="9">
    <location>
        <begin position="80"/>
        <end position="101"/>
    </location>
</feature>
<feature type="domain" description="ABC transmembrane type-1" evidence="11">
    <location>
        <begin position="1041"/>
        <end position="1305"/>
    </location>
</feature>
<dbReference type="GO" id="GO:0005524">
    <property type="term" value="F:ATP binding"/>
    <property type="evidence" value="ECO:0007669"/>
    <property type="project" value="UniProtKB-KW"/>
</dbReference>
<feature type="domain" description="ABC transmembrane type-1" evidence="11">
    <location>
        <begin position="277"/>
        <end position="622"/>
    </location>
</feature>
<evidence type="ECO:0000256" key="8">
    <source>
        <dbReference type="ARBA" id="ARBA00023136"/>
    </source>
</evidence>
<dbReference type="EMBL" id="SSOP01000311">
    <property type="protein sequence ID" value="KAB5589141.1"/>
    <property type="molecule type" value="Genomic_DNA"/>
</dbReference>
<feature type="transmembrane region" description="Helical" evidence="9">
    <location>
        <begin position="1141"/>
        <end position="1160"/>
    </location>
</feature>
<feature type="transmembrane region" description="Helical" evidence="9">
    <location>
        <begin position="1058"/>
        <end position="1079"/>
    </location>
</feature>
<dbReference type="Proteomes" id="UP000383932">
    <property type="component" value="Unassembled WGS sequence"/>
</dbReference>
<feature type="domain" description="ABC transporter" evidence="10">
    <location>
        <begin position="701"/>
        <end position="957"/>
    </location>
</feature>
<feature type="transmembrane region" description="Helical" evidence="9">
    <location>
        <begin position="482"/>
        <end position="499"/>
    </location>
</feature>
<name>A0A5N5QCH2_9AGAM</name>
<dbReference type="CDD" id="cd18596">
    <property type="entry name" value="ABC_6TM_VMR1_D1_like"/>
    <property type="match status" value="1"/>
</dbReference>
<keyword evidence="7 9" id="KW-1133">Transmembrane helix</keyword>
<keyword evidence="8 9" id="KW-0472">Membrane</keyword>
<evidence type="ECO:0000256" key="5">
    <source>
        <dbReference type="ARBA" id="ARBA00022741"/>
    </source>
</evidence>
<feature type="transmembrane region" description="Helical" evidence="9">
    <location>
        <begin position="562"/>
        <end position="586"/>
    </location>
</feature>
<evidence type="ECO:0000313" key="13">
    <source>
        <dbReference type="Proteomes" id="UP000383932"/>
    </source>
</evidence>
<dbReference type="CDD" id="cd03250">
    <property type="entry name" value="ABCC_MRP_domain1"/>
    <property type="match status" value="1"/>
</dbReference>
<dbReference type="InterPro" id="IPR027417">
    <property type="entry name" value="P-loop_NTPase"/>
</dbReference>
<dbReference type="InterPro" id="IPR003593">
    <property type="entry name" value="AAA+_ATPase"/>
</dbReference>
<keyword evidence="13" id="KW-1185">Reference proteome</keyword>
<dbReference type="InterPro" id="IPR036640">
    <property type="entry name" value="ABC1_TM_sf"/>
</dbReference>
<accession>A0A5N5QCH2</accession>
<feature type="transmembrane region" description="Helical" evidence="9">
    <location>
        <begin position="1166"/>
        <end position="1185"/>
    </location>
</feature>
<dbReference type="SUPFAM" id="SSF52540">
    <property type="entry name" value="P-loop containing nucleoside triphosphate hydrolases"/>
    <property type="match status" value="2"/>
</dbReference>
<feature type="transmembrane region" description="Helical" evidence="9">
    <location>
        <begin position="1006"/>
        <end position="1027"/>
    </location>
</feature>
<dbReference type="Gene3D" id="1.20.1560.10">
    <property type="entry name" value="ABC transporter type 1, transmembrane domain"/>
    <property type="match status" value="2"/>
</dbReference>
<keyword evidence="6" id="KW-0067">ATP-binding</keyword>
<dbReference type="InterPro" id="IPR050173">
    <property type="entry name" value="ABC_transporter_C-like"/>
</dbReference>
<evidence type="ECO:0000256" key="1">
    <source>
        <dbReference type="ARBA" id="ARBA00004141"/>
    </source>
</evidence>
<evidence type="ECO:0000256" key="7">
    <source>
        <dbReference type="ARBA" id="ARBA00022989"/>
    </source>
</evidence>
<comment type="subcellular location">
    <subcellularLocation>
        <location evidence="1">Membrane</location>
        <topology evidence="1">Multi-pass membrane protein</topology>
    </subcellularLocation>
</comment>